<dbReference type="SUPFAM" id="SSF49899">
    <property type="entry name" value="Concanavalin A-like lectins/glucanases"/>
    <property type="match status" value="2"/>
</dbReference>
<accession>A0A8C7I6H7</accession>
<gene>
    <name evidence="15" type="primary">shbg</name>
</gene>
<dbReference type="Proteomes" id="UP000694557">
    <property type="component" value="Unassembled WGS sequence"/>
</dbReference>
<keyword evidence="3" id="KW-0964">Secreted</keyword>
<feature type="signal peptide" evidence="13">
    <location>
        <begin position="1"/>
        <end position="26"/>
    </location>
</feature>
<dbReference type="Gene3D" id="2.60.120.200">
    <property type="match status" value="2"/>
</dbReference>
<keyword evidence="6" id="KW-0677">Repeat</keyword>
<dbReference type="InterPro" id="IPR001791">
    <property type="entry name" value="Laminin_G"/>
</dbReference>
<evidence type="ECO:0000256" key="13">
    <source>
        <dbReference type="SAM" id="SignalP"/>
    </source>
</evidence>
<sequence>MGSLKTLSGGLLLGLCLTLLGWGAEGQWNGHPKKEISGSGPINLGQQQRGTWWPLMQTRENLTEVKSIKSMFQFRTFDPEGVVFYGDTREGEDWFVLILRNGLPEMQIGKADILVSVQGGPKLNDGKWHLVEISSQGDFVVLEVDGQKALVVGLKSKETMEVLTGQIRLALGGILVSVDKLFLPFQPEMDGCIQKGNWLNLSTPWETELIGEPWPCYQNIQPGSYFPGAGLAAFNTTDLPGHQTEEGGITIDIHGDSTKMEGTVLSLNTPGQEFPTVTVKINNNPKKVILTILKSDAITEQSFSRLSLTLLKNQVNMDIDDTHLTFEIDSIPDFPRSWKEGMILAFGGLPGDGVSYSSIQYLKGCLEKIQVQGQDVDLDRALYKDLSVSSHSCPSEVGRGDIKLESERAGGRSLILFV</sequence>
<dbReference type="PANTHER" id="PTHR24040">
    <property type="entry name" value="LAMININ G-LIKE DOMAIN-CONTAINING PROTEIN"/>
    <property type="match status" value="1"/>
</dbReference>
<dbReference type="InterPro" id="IPR013320">
    <property type="entry name" value="ConA-like_dom_sf"/>
</dbReference>
<protein>
    <recommendedName>
        <fullName evidence="11">Sex hormone-binding globulin</fullName>
    </recommendedName>
</protein>
<evidence type="ECO:0000256" key="11">
    <source>
        <dbReference type="ARBA" id="ARBA00040510"/>
    </source>
</evidence>
<dbReference type="FunFam" id="2.60.120.200:FF:000107">
    <property type="entry name" value="Sex hormone-binding globulin"/>
    <property type="match status" value="1"/>
</dbReference>
<evidence type="ECO:0000256" key="3">
    <source>
        <dbReference type="ARBA" id="ARBA00022525"/>
    </source>
</evidence>
<evidence type="ECO:0000256" key="9">
    <source>
        <dbReference type="ARBA" id="ARBA00023180"/>
    </source>
</evidence>
<comment type="function">
    <text evidence="10">Functions as an androgen transport protein, but may also be involved in receptor mediated processes. Each dimer binds one molecule of steroid. Specific for 5-alpha-dihydrotestosterone, testosterone, and 17-beta-estradiol. Regulates the plasma metabolic clearance rate of steroid hormones by controlling their plasma concentration.</text>
</comment>
<keyword evidence="16" id="KW-1185">Reference proteome</keyword>
<keyword evidence="4" id="KW-0754">Steroid-binding</keyword>
<dbReference type="SMART" id="SM00282">
    <property type="entry name" value="LamG"/>
    <property type="match status" value="1"/>
</dbReference>
<reference evidence="15" key="1">
    <citation type="submission" date="2025-08" db="UniProtKB">
        <authorList>
            <consortium name="Ensembl"/>
        </authorList>
    </citation>
    <scope>IDENTIFICATION</scope>
</reference>
<evidence type="ECO:0000256" key="2">
    <source>
        <dbReference type="ARBA" id="ARBA00011738"/>
    </source>
</evidence>
<dbReference type="PROSITE" id="PS50025">
    <property type="entry name" value="LAM_G_DOMAIN"/>
    <property type="match status" value="1"/>
</dbReference>
<name>A0A8C7I6H7_ONCKI</name>
<evidence type="ECO:0000313" key="16">
    <source>
        <dbReference type="Proteomes" id="UP000694557"/>
    </source>
</evidence>
<keyword evidence="5 13" id="KW-0732">Signal</keyword>
<evidence type="ECO:0000256" key="12">
    <source>
        <dbReference type="PROSITE-ProRule" id="PRU00122"/>
    </source>
</evidence>
<dbReference type="InterPro" id="IPR051145">
    <property type="entry name" value="GAS-SHBG-PROS"/>
</dbReference>
<dbReference type="AlphaFoldDB" id="A0A8C7I6H7"/>
<keyword evidence="7" id="KW-0446">Lipid-binding</keyword>
<proteinExistence type="predicted"/>
<evidence type="ECO:0000256" key="6">
    <source>
        <dbReference type="ARBA" id="ARBA00022737"/>
    </source>
</evidence>
<evidence type="ECO:0000256" key="10">
    <source>
        <dbReference type="ARBA" id="ARBA00037620"/>
    </source>
</evidence>
<evidence type="ECO:0000259" key="14">
    <source>
        <dbReference type="PROSITE" id="PS50025"/>
    </source>
</evidence>
<dbReference type="GeneTree" id="ENSGT00940000154035"/>
<keyword evidence="9" id="KW-0325">Glycoprotein</keyword>
<evidence type="ECO:0000256" key="7">
    <source>
        <dbReference type="ARBA" id="ARBA00023121"/>
    </source>
</evidence>
<keyword evidence="8" id="KW-1015">Disulfide bond</keyword>
<dbReference type="Pfam" id="PF00054">
    <property type="entry name" value="Laminin_G_1"/>
    <property type="match status" value="1"/>
</dbReference>
<comment type="caution">
    <text evidence="12">Lacks conserved residue(s) required for the propagation of feature annotation.</text>
</comment>
<evidence type="ECO:0000256" key="8">
    <source>
        <dbReference type="ARBA" id="ARBA00023157"/>
    </source>
</evidence>
<feature type="domain" description="Laminin G" evidence="14">
    <location>
        <begin position="45"/>
        <end position="216"/>
    </location>
</feature>
<dbReference type="Ensembl" id="ENSOKIT00005071603.1">
    <property type="protein sequence ID" value="ENSOKIP00005067319.1"/>
    <property type="gene ID" value="ENSOKIG00005028931.1"/>
</dbReference>
<evidence type="ECO:0000256" key="1">
    <source>
        <dbReference type="ARBA" id="ARBA00004613"/>
    </source>
</evidence>
<evidence type="ECO:0000256" key="5">
    <source>
        <dbReference type="ARBA" id="ARBA00022729"/>
    </source>
</evidence>
<evidence type="ECO:0000256" key="4">
    <source>
        <dbReference type="ARBA" id="ARBA00022665"/>
    </source>
</evidence>
<dbReference type="GO" id="GO:0005496">
    <property type="term" value="F:steroid binding"/>
    <property type="evidence" value="ECO:0007669"/>
    <property type="project" value="UniProtKB-KW"/>
</dbReference>
<dbReference type="GO" id="GO:0005576">
    <property type="term" value="C:extracellular region"/>
    <property type="evidence" value="ECO:0007669"/>
    <property type="project" value="UniProtKB-SubCell"/>
</dbReference>
<organism evidence="15 16">
    <name type="scientific">Oncorhynchus kisutch</name>
    <name type="common">Coho salmon</name>
    <name type="synonym">Salmo kisutch</name>
    <dbReference type="NCBI Taxonomy" id="8019"/>
    <lineage>
        <taxon>Eukaryota</taxon>
        <taxon>Metazoa</taxon>
        <taxon>Chordata</taxon>
        <taxon>Craniata</taxon>
        <taxon>Vertebrata</taxon>
        <taxon>Euteleostomi</taxon>
        <taxon>Actinopterygii</taxon>
        <taxon>Neopterygii</taxon>
        <taxon>Teleostei</taxon>
        <taxon>Protacanthopterygii</taxon>
        <taxon>Salmoniformes</taxon>
        <taxon>Salmonidae</taxon>
        <taxon>Salmoninae</taxon>
        <taxon>Oncorhynchus</taxon>
    </lineage>
</organism>
<comment type="subcellular location">
    <subcellularLocation>
        <location evidence="1">Secreted</location>
    </subcellularLocation>
</comment>
<reference evidence="15" key="2">
    <citation type="submission" date="2025-09" db="UniProtKB">
        <authorList>
            <consortium name="Ensembl"/>
        </authorList>
    </citation>
    <scope>IDENTIFICATION</scope>
</reference>
<evidence type="ECO:0000313" key="15">
    <source>
        <dbReference type="Ensembl" id="ENSOKIP00005067319.1"/>
    </source>
</evidence>
<dbReference type="CDD" id="cd00110">
    <property type="entry name" value="LamG"/>
    <property type="match status" value="1"/>
</dbReference>
<comment type="subunit">
    <text evidence="2">Homodimer.</text>
</comment>
<feature type="chain" id="PRO_5034481092" description="Sex hormone-binding globulin" evidence="13">
    <location>
        <begin position="27"/>
        <end position="418"/>
    </location>
</feature>
<dbReference type="PANTHER" id="PTHR24040:SF3">
    <property type="entry name" value="SEX HORMONE-BINDING GLOBULIN"/>
    <property type="match status" value="1"/>
</dbReference>